<organism evidence="3 4">
    <name type="scientific">Candidatus Beckwithbacteria bacterium CG10_big_fil_rev_8_21_14_0_10_34_10</name>
    <dbReference type="NCBI Taxonomy" id="1974495"/>
    <lineage>
        <taxon>Bacteria</taxon>
        <taxon>Candidatus Beckwithiibacteriota</taxon>
    </lineage>
</organism>
<evidence type="ECO:0000259" key="2">
    <source>
        <dbReference type="Pfam" id="PF00535"/>
    </source>
</evidence>
<evidence type="ECO:0000313" key="4">
    <source>
        <dbReference type="Proteomes" id="UP000230093"/>
    </source>
</evidence>
<evidence type="ECO:0000313" key="3">
    <source>
        <dbReference type="EMBL" id="PIS08803.1"/>
    </source>
</evidence>
<proteinExistence type="predicted"/>
<feature type="domain" description="Glycosyltransferase 2-like" evidence="2">
    <location>
        <begin position="7"/>
        <end position="137"/>
    </location>
</feature>
<keyword evidence="1" id="KW-1133">Transmembrane helix</keyword>
<feature type="transmembrane region" description="Helical" evidence="1">
    <location>
        <begin position="252"/>
        <end position="275"/>
    </location>
</feature>
<dbReference type="Pfam" id="PF00535">
    <property type="entry name" value="Glycos_transf_2"/>
    <property type="match status" value="1"/>
</dbReference>
<gene>
    <name evidence="3" type="ORF">COT75_04975</name>
</gene>
<name>A0A2H0W818_9BACT</name>
<comment type="caution">
    <text evidence="3">The sequence shown here is derived from an EMBL/GenBank/DDBJ whole genome shotgun (WGS) entry which is preliminary data.</text>
</comment>
<keyword evidence="1" id="KW-0812">Transmembrane</keyword>
<dbReference type="GO" id="GO:0016740">
    <property type="term" value="F:transferase activity"/>
    <property type="evidence" value="ECO:0007669"/>
    <property type="project" value="UniProtKB-KW"/>
</dbReference>
<evidence type="ECO:0000256" key="1">
    <source>
        <dbReference type="SAM" id="Phobius"/>
    </source>
</evidence>
<sequence>MNLPLVSITITTKNEEKNIKRCLQSIKKQSYKNIEIIVVDNNSVDKTKNIARKFTKKVYNLGPERSAQRNLGMLKKSKGEYLVYLDADMSLSTHLIKNAIYKLENNRDNLKALYIPEIIVGNSFWSKVRNFERSFYNATSIDAVRIIKSNIFRKTKGFDESLTGPEDWDLNKRIKKIGKLGLLAEKKGKIFHHEEFNLLNYLNKKQYYLKSFSKYIKKWDKNDPDIKKQFNPLYRGLLVFIEKNKWIKIVKYPFLFAGIIWLRFLTGLVFIINNLKTSKKIKLKKN</sequence>
<dbReference type="PANTHER" id="PTHR43630">
    <property type="entry name" value="POLY-BETA-1,6-N-ACETYL-D-GLUCOSAMINE SYNTHASE"/>
    <property type="match status" value="1"/>
</dbReference>
<dbReference type="EMBL" id="PEZT01000028">
    <property type="protein sequence ID" value="PIS08803.1"/>
    <property type="molecule type" value="Genomic_DNA"/>
</dbReference>
<keyword evidence="3" id="KW-0808">Transferase</keyword>
<dbReference type="InterPro" id="IPR029044">
    <property type="entry name" value="Nucleotide-diphossugar_trans"/>
</dbReference>
<reference evidence="4" key="1">
    <citation type="submission" date="2017-09" db="EMBL/GenBank/DDBJ databases">
        <title>Depth-based differentiation of microbial function through sediment-hosted aquifers and enrichment of novel symbionts in the deep terrestrial subsurface.</title>
        <authorList>
            <person name="Probst A.J."/>
            <person name="Ladd B."/>
            <person name="Jarett J.K."/>
            <person name="Geller-Mcgrath D.E."/>
            <person name="Sieber C.M.K."/>
            <person name="Emerson J.B."/>
            <person name="Anantharaman K."/>
            <person name="Thomas B.C."/>
            <person name="Malmstrom R."/>
            <person name="Stieglmeier M."/>
            <person name="Klingl A."/>
            <person name="Woyke T."/>
            <person name="Ryan C.M."/>
            <person name="Banfield J.F."/>
        </authorList>
    </citation>
    <scope>NUCLEOTIDE SEQUENCE [LARGE SCALE GENOMIC DNA]</scope>
</reference>
<protein>
    <submittedName>
        <fullName evidence="3">Glycosyl transferase</fullName>
    </submittedName>
</protein>
<keyword evidence="1" id="KW-0472">Membrane</keyword>
<dbReference type="AlphaFoldDB" id="A0A2H0W818"/>
<dbReference type="SUPFAM" id="SSF53448">
    <property type="entry name" value="Nucleotide-diphospho-sugar transferases"/>
    <property type="match status" value="1"/>
</dbReference>
<dbReference type="PANTHER" id="PTHR43630:SF2">
    <property type="entry name" value="GLYCOSYLTRANSFERASE"/>
    <property type="match status" value="1"/>
</dbReference>
<accession>A0A2H0W818</accession>
<dbReference type="Proteomes" id="UP000230093">
    <property type="component" value="Unassembled WGS sequence"/>
</dbReference>
<dbReference type="InterPro" id="IPR001173">
    <property type="entry name" value="Glyco_trans_2-like"/>
</dbReference>
<dbReference type="Gene3D" id="3.90.550.10">
    <property type="entry name" value="Spore Coat Polysaccharide Biosynthesis Protein SpsA, Chain A"/>
    <property type="match status" value="1"/>
</dbReference>